<organism evidence="2 3">
    <name type="scientific">Bacillus mycoides</name>
    <dbReference type="NCBI Taxonomy" id="1405"/>
    <lineage>
        <taxon>Bacteria</taxon>
        <taxon>Bacillati</taxon>
        <taxon>Bacillota</taxon>
        <taxon>Bacilli</taxon>
        <taxon>Bacillales</taxon>
        <taxon>Bacillaceae</taxon>
        <taxon>Bacillus</taxon>
        <taxon>Bacillus cereus group</taxon>
    </lineage>
</organism>
<evidence type="ECO:0000313" key="3">
    <source>
        <dbReference type="Proteomes" id="UP000192932"/>
    </source>
</evidence>
<dbReference type="EMBL" id="CP020743">
    <property type="protein sequence ID" value="ARJ22991.1"/>
    <property type="molecule type" value="Genomic_DNA"/>
</dbReference>
<dbReference type="RefSeq" id="WP_085312003.1">
    <property type="nucleotide sequence ID" value="NZ_CP020743.1"/>
</dbReference>
<dbReference type="Gene3D" id="1.10.10.60">
    <property type="entry name" value="Homeodomain-like"/>
    <property type="match status" value="1"/>
</dbReference>
<sequence length="163" mass="18712">MARPMKLNDELINRLTQYIKIGNYIETACALVGISRSIVYVWLKQGRRAIETSEKTGEVVPRKDKIYVKLVMEIDQALAFSEARDVETIGEHAKSNWKAAAWRLERKFPTKWGRKDQLQANVNHSGEMKVEHNKMAMKIGCDEEMLDLAMKLFEKVQGGELQS</sequence>
<dbReference type="AlphaFoldDB" id="A0A1W6AB52"/>
<gene>
    <name evidence="2" type="ORF">B7492_18195</name>
</gene>
<proteinExistence type="predicted"/>
<evidence type="ECO:0000313" key="2">
    <source>
        <dbReference type="EMBL" id="ARJ22991.1"/>
    </source>
</evidence>
<evidence type="ECO:0000256" key="1">
    <source>
        <dbReference type="SAM" id="Phobius"/>
    </source>
</evidence>
<protein>
    <submittedName>
        <fullName evidence="2">Uncharacterized protein</fullName>
    </submittedName>
</protein>
<feature type="transmembrane region" description="Helical" evidence="1">
    <location>
        <begin position="21"/>
        <end position="43"/>
    </location>
</feature>
<keyword evidence="1" id="KW-0812">Transmembrane</keyword>
<keyword evidence="1" id="KW-1133">Transmembrane helix</keyword>
<name>A0A1W6AB52_BACMY</name>
<keyword evidence="1" id="KW-0472">Membrane</keyword>
<dbReference type="Proteomes" id="UP000192932">
    <property type="component" value="Chromosome"/>
</dbReference>
<accession>A0A1W6AB52</accession>
<reference evidence="2 3" key="1">
    <citation type="submission" date="2017-04" db="EMBL/GenBank/DDBJ databases">
        <title>The Characteristic of a Fine Plant Growth-Promoting Rhizobacteria Bacillus mycoides Gnyt1 and its Whole Genome Sequencing Analysis.</title>
        <authorList>
            <person name="Li J.H."/>
            <person name="Yao T."/>
        </authorList>
    </citation>
    <scope>NUCLEOTIDE SEQUENCE [LARGE SCALE GENOMIC DNA]</scope>
    <source>
        <strain evidence="2 3">Gnyt1</strain>
    </source>
</reference>